<dbReference type="SMART" id="SM00862">
    <property type="entry name" value="Trans_reg_C"/>
    <property type="match status" value="1"/>
</dbReference>
<dbReference type="EMBL" id="JFHC01000076">
    <property type="protein sequence ID" value="KDR38784.1"/>
    <property type="molecule type" value="Genomic_DNA"/>
</dbReference>
<gene>
    <name evidence="12" type="ORF">BG61_37450</name>
</gene>
<dbReference type="SMART" id="SM00448">
    <property type="entry name" value="REC"/>
    <property type="match status" value="1"/>
</dbReference>
<feature type="domain" description="Response regulatory" evidence="10">
    <location>
        <begin position="5"/>
        <end position="118"/>
    </location>
</feature>
<evidence type="ECO:0000256" key="2">
    <source>
        <dbReference type="ARBA" id="ARBA00022490"/>
    </source>
</evidence>
<dbReference type="PROSITE" id="PS50110">
    <property type="entry name" value="RESPONSE_REGULATORY"/>
    <property type="match status" value="1"/>
</dbReference>
<organism evidence="12 13">
    <name type="scientific">Caballeronia glathei</name>
    <dbReference type="NCBI Taxonomy" id="60547"/>
    <lineage>
        <taxon>Bacteria</taxon>
        <taxon>Pseudomonadati</taxon>
        <taxon>Pseudomonadota</taxon>
        <taxon>Betaproteobacteria</taxon>
        <taxon>Burkholderiales</taxon>
        <taxon>Burkholderiaceae</taxon>
        <taxon>Caballeronia</taxon>
    </lineage>
</organism>
<dbReference type="Gene3D" id="3.40.50.2300">
    <property type="match status" value="1"/>
</dbReference>
<dbReference type="CDD" id="cd00383">
    <property type="entry name" value="trans_reg_C"/>
    <property type="match status" value="1"/>
</dbReference>
<evidence type="ECO:0000256" key="4">
    <source>
        <dbReference type="ARBA" id="ARBA00023012"/>
    </source>
</evidence>
<evidence type="ECO:0000313" key="13">
    <source>
        <dbReference type="Proteomes" id="UP000027466"/>
    </source>
</evidence>
<dbReference type="GO" id="GO:0045893">
    <property type="term" value="P:positive regulation of DNA-templated transcription"/>
    <property type="evidence" value="ECO:0007669"/>
    <property type="project" value="UniProtKB-ARBA"/>
</dbReference>
<name>A0A069PG18_9BURK</name>
<dbReference type="InterPro" id="IPR039420">
    <property type="entry name" value="WalR-like"/>
</dbReference>
<evidence type="ECO:0000256" key="3">
    <source>
        <dbReference type="ARBA" id="ARBA00022553"/>
    </source>
</evidence>
<dbReference type="InterPro" id="IPR001867">
    <property type="entry name" value="OmpR/PhoB-type_DNA-bd"/>
</dbReference>
<dbReference type="Gene3D" id="1.10.10.10">
    <property type="entry name" value="Winged helix-like DNA-binding domain superfamily/Winged helix DNA-binding domain"/>
    <property type="match status" value="1"/>
</dbReference>
<comment type="caution">
    <text evidence="12">The sequence shown here is derived from an EMBL/GenBank/DDBJ whole genome shotgun (WGS) entry which is preliminary data.</text>
</comment>
<evidence type="ECO:0000256" key="8">
    <source>
        <dbReference type="PROSITE-ProRule" id="PRU00169"/>
    </source>
</evidence>
<dbReference type="GO" id="GO:0000987">
    <property type="term" value="F:cis-regulatory region sequence-specific DNA binding"/>
    <property type="evidence" value="ECO:0007669"/>
    <property type="project" value="UniProtKB-ARBA"/>
</dbReference>
<dbReference type="CDD" id="cd17620">
    <property type="entry name" value="REC_OmpR_KdpE-like"/>
    <property type="match status" value="1"/>
</dbReference>
<feature type="DNA-binding region" description="OmpR/PhoB-type" evidence="9">
    <location>
        <begin position="131"/>
        <end position="230"/>
    </location>
</feature>
<evidence type="ECO:0000259" key="11">
    <source>
        <dbReference type="PROSITE" id="PS51755"/>
    </source>
</evidence>
<reference evidence="12 13" key="1">
    <citation type="submission" date="2014-03" db="EMBL/GenBank/DDBJ databases">
        <title>Draft Genome Sequences of Four Burkholderia Strains.</title>
        <authorList>
            <person name="Liu X.Y."/>
            <person name="Li C.X."/>
            <person name="Xu J.H."/>
        </authorList>
    </citation>
    <scope>NUCLEOTIDE SEQUENCE [LARGE SCALE GENOMIC DNA]</scope>
    <source>
        <strain evidence="12 13">DSM 50014</strain>
    </source>
</reference>
<comment type="subcellular location">
    <subcellularLocation>
        <location evidence="1">Cytoplasm</location>
    </subcellularLocation>
</comment>
<dbReference type="SUPFAM" id="SSF52172">
    <property type="entry name" value="CheY-like"/>
    <property type="match status" value="1"/>
</dbReference>
<keyword evidence="13" id="KW-1185">Reference proteome</keyword>
<evidence type="ECO:0000256" key="9">
    <source>
        <dbReference type="PROSITE-ProRule" id="PRU01091"/>
    </source>
</evidence>
<dbReference type="GO" id="GO:0042802">
    <property type="term" value="F:identical protein binding"/>
    <property type="evidence" value="ECO:0007669"/>
    <property type="project" value="UniProtKB-ARBA"/>
</dbReference>
<dbReference type="RefSeq" id="WP_035928416.1">
    <property type="nucleotide sequence ID" value="NZ_CADFFX010000031.1"/>
</dbReference>
<keyword evidence="4" id="KW-0902">Two-component regulatory system</keyword>
<dbReference type="InterPro" id="IPR011006">
    <property type="entry name" value="CheY-like_superfamily"/>
</dbReference>
<keyword evidence="7" id="KW-0804">Transcription</keyword>
<keyword evidence="3 8" id="KW-0597">Phosphoprotein</keyword>
<dbReference type="STRING" id="60547.GCA_000751215_01624"/>
<dbReference type="PANTHER" id="PTHR48111">
    <property type="entry name" value="REGULATOR OF RPOS"/>
    <property type="match status" value="1"/>
</dbReference>
<proteinExistence type="predicted"/>
<evidence type="ECO:0000256" key="7">
    <source>
        <dbReference type="ARBA" id="ARBA00023163"/>
    </source>
</evidence>
<dbReference type="Pfam" id="PF00486">
    <property type="entry name" value="Trans_reg_C"/>
    <property type="match status" value="1"/>
</dbReference>
<feature type="modified residue" description="4-aspartylphosphate" evidence="8">
    <location>
        <position position="54"/>
    </location>
</feature>
<dbReference type="InterPro" id="IPR001789">
    <property type="entry name" value="Sig_transdc_resp-reg_receiver"/>
</dbReference>
<accession>A0A069PG18</accession>
<evidence type="ECO:0000313" key="12">
    <source>
        <dbReference type="EMBL" id="KDR38784.1"/>
    </source>
</evidence>
<dbReference type="GO" id="GO:0005829">
    <property type="term" value="C:cytosol"/>
    <property type="evidence" value="ECO:0007669"/>
    <property type="project" value="TreeGrafter"/>
</dbReference>
<dbReference type="Proteomes" id="UP000027466">
    <property type="component" value="Unassembled WGS sequence"/>
</dbReference>
<dbReference type="Gene3D" id="6.10.250.690">
    <property type="match status" value="1"/>
</dbReference>
<dbReference type="PANTHER" id="PTHR48111:SF50">
    <property type="entry name" value="KDP OPERON TRANSCRIPTIONAL REGULATORY PROTEIN KDPE"/>
    <property type="match status" value="1"/>
</dbReference>
<dbReference type="PROSITE" id="PS51755">
    <property type="entry name" value="OMPR_PHOB"/>
    <property type="match status" value="1"/>
</dbReference>
<dbReference type="InterPro" id="IPR036388">
    <property type="entry name" value="WH-like_DNA-bd_sf"/>
</dbReference>
<dbReference type="AlphaFoldDB" id="A0A069PG18"/>
<evidence type="ECO:0000259" key="10">
    <source>
        <dbReference type="PROSITE" id="PS50110"/>
    </source>
</evidence>
<evidence type="ECO:0000256" key="6">
    <source>
        <dbReference type="ARBA" id="ARBA00023125"/>
    </source>
</evidence>
<dbReference type="Pfam" id="PF00072">
    <property type="entry name" value="Response_reg"/>
    <property type="match status" value="1"/>
</dbReference>
<evidence type="ECO:0000256" key="5">
    <source>
        <dbReference type="ARBA" id="ARBA00023015"/>
    </source>
</evidence>
<keyword evidence="6 9" id="KW-0238">DNA-binding</keyword>
<keyword evidence="2" id="KW-0963">Cytoplasm</keyword>
<evidence type="ECO:0000256" key="1">
    <source>
        <dbReference type="ARBA" id="ARBA00004496"/>
    </source>
</evidence>
<feature type="domain" description="OmpR/PhoB-type" evidence="11">
    <location>
        <begin position="131"/>
        <end position="230"/>
    </location>
</feature>
<dbReference type="GO" id="GO:0000156">
    <property type="term" value="F:phosphorelay response regulator activity"/>
    <property type="evidence" value="ECO:0007669"/>
    <property type="project" value="TreeGrafter"/>
</dbReference>
<keyword evidence="5" id="KW-0805">Transcription regulation</keyword>
<dbReference type="GO" id="GO:0032993">
    <property type="term" value="C:protein-DNA complex"/>
    <property type="evidence" value="ECO:0007669"/>
    <property type="project" value="TreeGrafter"/>
</dbReference>
<protein>
    <submittedName>
        <fullName evidence="12">Fis family transcriptional regulator</fullName>
    </submittedName>
</protein>
<dbReference type="FunFam" id="3.40.50.2300:FF:000021">
    <property type="entry name" value="Two-component system response regulator KdpE"/>
    <property type="match status" value="1"/>
</dbReference>
<sequence>MSKPRILVVEDESDIRRFIRLSLEREDMTVFEAADASQGRIESASRQPELLIIDLGLPDGDGKDLIRQLRGWSSAPVLVLSARDREEEKVEALNAGADDFLTKPFGVPELIARVRAQLRRASIVTSGGPASSIVRFGDISVDLATYEVIRAGEAVHLTPTEFRLLAALIRGYGRVLTHRQLLLDVWGPGYGDRPQYLRVYMGTLRQKLEADPTRPLHLVTELQVGYRLAGLSN</sequence>